<dbReference type="RefSeq" id="WP_116031761.1">
    <property type="nucleotide sequence ID" value="NZ_JBHLVV010000006.1"/>
</dbReference>
<dbReference type="EMBL" id="QNUG01000002">
    <property type="protein sequence ID" value="REC72940.1"/>
    <property type="molecule type" value="Genomic_DNA"/>
</dbReference>
<organism evidence="2 3">
    <name type="scientific">Epilithonimonas hispanica</name>
    <dbReference type="NCBI Taxonomy" id="358687"/>
    <lineage>
        <taxon>Bacteria</taxon>
        <taxon>Pseudomonadati</taxon>
        <taxon>Bacteroidota</taxon>
        <taxon>Flavobacteriia</taxon>
        <taxon>Flavobacteriales</taxon>
        <taxon>Weeksellaceae</taxon>
        <taxon>Chryseobacterium group</taxon>
        <taxon>Epilithonimonas</taxon>
    </lineage>
</organism>
<evidence type="ECO:0008006" key="4">
    <source>
        <dbReference type="Google" id="ProtNLM"/>
    </source>
</evidence>
<dbReference type="Gene3D" id="2.50.20.10">
    <property type="entry name" value="Lipoprotein localisation LolA/LolB/LppX"/>
    <property type="match status" value="1"/>
</dbReference>
<feature type="signal peptide" evidence="1">
    <location>
        <begin position="1"/>
        <end position="20"/>
    </location>
</feature>
<proteinExistence type="predicted"/>
<feature type="chain" id="PRO_5017820238" description="Outer membrane lipoprotein-sorting protein" evidence="1">
    <location>
        <begin position="21"/>
        <end position="217"/>
    </location>
</feature>
<accession>A0A3D9D4K5</accession>
<evidence type="ECO:0000313" key="3">
    <source>
        <dbReference type="Proteomes" id="UP000256326"/>
    </source>
</evidence>
<dbReference type="AlphaFoldDB" id="A0A3D9D4K5"/>
<dbReference type="Proteomes" id="UP000256326">
    <property type="component" value="Unassembled WGS sequence"/>
</dbReference>
<keyword evidence="1" id="KW-0732">Signal</keyword>
<sequence length="217" mass="23783">MKKLIVSFALSLLFAANMMAQNVPTAKQVIDNYVTALGGKAKLEAVKTLSMKNTISVMGMEMEGTTVKKDNKFKSTQTMMGQEMVQIFDGEKGYANQMGQKMDFPADQVAKLKTSKIIEALGMDAAKIKTVEKKQIDGKDFYVLSSDDTKSYFDVKTGLLAKSEGDKGVMTIAKYADVDGIKFPEEMSVDAGGQQITIKNSDIKINQPVSDDVFKIE</sequence>
<protein>
    <recommendedName>
        <fullName evidence="4">Outer membrane lipoprotein-sorting protein</fullName>
    </recommendedName>
</protein>
<dbReference type="OrthoDB" id="128937at2"/>
<evidence type="ECO:0000256" key="1">
    <source>
        <dbReference type="SAM" id="SignalP"/>
    </source>
</evidence>
<comment type="caution">
    <text evidence="2">The sequence shown here is derived from an EMBL/GenBank/DDBJ whole genome shotgun (WGS) entry which is preliminary data.</text>
</comment>
<name>A0A3D9D4K5_9FLAO</name>
<reference evidence="2 3" key="1">
    <citation type="journal article" date="2006" name="Int. J. Syst. Evol. Microbiol.">
        <title>Chryseobacterium hispanicum sp. nov., isolated from the drinking water distribution system of Sevilla, Spain.</title>
        <authorList>
            <person name="Gallego V."/>
            <person name="Garcia M.T."/>
            <person name="Ventosa A."/>
        </authorList>
    </citation>
    <scope>NUCLEOTIDE SEQUENCE [LARGE SCALE GENOMIC DNA]</scope>
    <source>
        <strain evidence="2 3">KCTC 22104</strain>
    </source>
</reference>
<evidence type="ECO:0000313" key="2">
    <source>
        <dbReference type="EMBL" id="REC72940.1"/>
    </source>
</evidence>
<gene>
    <name evidence="2" type="ORF">DRF58_00865</name>
</gene>
<keyword evidence="3" id="KW-1185">Reference proteome</keyword>